<dbReference type="OrthoDB" id="6404678at2"/>
<sequence>MAQFLYQIDVLPCQNSLKDIYRTLETKPVETLPAPELAKKVSEMKHSLKHFNDHAVKSWFTTTGTDYLYNPKLLANAPLTELCALLAHLLNTLDSAKKRINAQFKAAFLNRLKFFIA</sequence>
<accession>A0A418YJ84</accession>
<reference evidence="1 2" key="2">
    <citation type="submission" date="2019-01" db="EMBL/GenBank/DDBJ databases">
        <title>Motilimonas pumilus sp. nov., isolated from the gut of sea cucumber (Apostichopus japonicus).</title>
        <authorList>
            <person name="Wang F.-Q."/>
            <person name="Ren L.-H."/>
            <person name="Lin Y.-W."/>
            <person name="Sun G.-H."/>
            <person name="Du Z.-J."/>
            <person name="Zhao J.-X."/>
            <person name="Liu X.-J."/>
            <person name="Liu L.-J."/>
        </authorList>
    </citation>
    <scope>NUCLEOTIDE SEQUENCE [LARGE SCALE GENOMIC DNA]</scope>
    <source>
        <strain evidence="1 2">PLHSC7-2</strain>
    </source>
</reference>
<reference evidence="1 2" key="1">
    <citation type="submission" date="2018-09" db="EMBL/GenBank/DDBJ databases">
        <authorList>
            <person name="Wang F."/>
        </authorList>
    </citation>
    <scope>NUCLEOTIDE SEQUENCE [LARGE SCALE GENOMIC DNA]</scope>
    <source>
        <strain evidence="1 2">PLHSC7-2</strain>
    </source>
</reference>
<gene>
    <name evidence="1" type="ORF">D1Z90_03525</name>
</gene>
<protein>
    <submittedName>
        <fullName evidence="1">Uncharacterized protein</fullName>
    </submittedName>
</protein>
<comment type="caution">
    <text evidence="1">The sequence shown here is derived from an EMBL/GenBank/DDBJ whole genome shotgun (WGS) entry which is preliminary data.</text>
</comment>
<evidence type="ECO:0000313" key="1">
    <source>
        <dbReference type="EMBL" id="RJG50554.1"/>
    </source>
</evidence>
<dbReference type="Proteomes" id="UP000283255">
    <property type="component" value="Unassembled WGS sequence"/>
</dbReference>
<dbReference type="EMBL" id="QZCH01000002">
    <property type="protein sequence ID" value="RJG50554.1"/>
    <property type="molecule type" value="Genomic_DNA"/>
</dbReference>
<evidence type="ECO:0000313" key="2">
    <source>
        <dbReference type="Proteomes" id="UP000283255"/>
    </source>
</evidence>
<dbReference type="AlphaFoldDB" id="A0A418YJ84"/>
<dbReference type="RefSeq" id="WP_119909356.1">
    <property type="nucleotide sequence ID" value="NZ_QZCH01000002.1"/>
</dbReference>
<proteinExistence type="predicted"/>
<organism evidence="1 2">
    <name type="scientific">Motilimonas pumila</name>
    <dbReference type="NCBI Taxonomy" id="2303987"/>
    <lineage>
        <taxon>Bacteria</taxon>
        <taxon>Pseudomonadati</taxon>
        <taxon>Pseudomonadota</taxon>
        <taxon>Gammaproteobacteria</taxon>
        <taxon>Alteromonadales</taxon>
        <taxon>Alteromonadales genera incertae sedis</taxon>
        <taxon>Motilimonas</taxon>
    </lineage>
</organism>
<keyword evidence="2" id="KW-1185">Reference proteome</keyword>
<name>A0A418YJ84_9GAMM</name>